<dbReference type="Pfam" id="PF13645">
    <property type="entry name" value="YkuD_2"/>
    <property type="match status" value="1"/>
</dbReference>
<dbReference type="InterPro" id="IPR032676">
    <property type="entry name" value="YkuD_2"/>
</dbReference>
<gene>
    <name evidence="1" type="ORF">FEV51_12170</name>
</gene>
<protein>
    <submittedName>
        <fullName evidence="1">Twin-arginine translocation pathway signal</fullName>
    </submittedName>
</protein>
<dbReference type="PANTHER" id="PTHR38477">
    <property type="entry name" value="HYPOTHETICAL EXPORTED PROTEIN"/>
    <property type="match status" value="1"/>
</dbReference>
<dbReference type="OrthoDB" id="9815195at2"/>
<dbReference type="RefSeq" id="WP_138619326.1">
    <property type="nucleotide sequence ID" value="NZ_VCAO01000010.1"/>
</dbReference>
<proteinExistence type="predicted"/>
<evidence type="ECO:0000313" key="2">
    <source>
        <dbReference type="Proteomes" id="UP000309668"/>
    </source>
</evidence>
<evidence type="ECO:0000313" key="1">
    <source>
        <dbReference type="EMBL" id="TMM45841.1"/>
    </source>
</evidence>
<keyword evidence="2" id="KW-1185">Reference proteome</keyword>
<sequence length="235" mass="26115">MNRRDLIKGTLAAGAFTALPTRLFAQVNPTSVRDTKLLTIAREQLARVGSRVWRQDIVAIADFGVHSAQRRFYFVDVVNNRVENYHVSHGTGSDPEHDGWLNRYSNIEGSEASSRGAYMTRSWYSGRYGTSIRLDGLDPTNSAALPRAIVMHKANYATPEHVERWGRLGRSNGCFAMGPEQFDRALIDLSGGRLLYCDSLGLADDGSTISPPMPQTELLRNEYGGTFERTNPGVY</sequence>
<dbReference type="EMBL" id="VCAO01000010">
    <property type="protein sequence ID" value="TMM45841.1"/>
    <property type="molecule type" value="Genomic_DNA"/>
</dbReference>
<comment type="caution">
    <text evidence="1">The sequence shown here is derived from an EMBL/GenBank/DDBJ whole genome shotgun (WGS) entry which is preliminary data.</text>
</comment>
<dbReference type="Proteomes" id="UP000309668">
    <property type="component" value="Unassembled WGS sequence"/>
</dbReference>
<reference evidence="1 2" key="1">
    <citation type="submission" date="2019-05" db="EMBL/GenBank/DDBJ databases">
        <title>Erythrobacter marisflavi sp. nov., isolated from isolated from water of an estuary environment.</title>
        <authorList>
            <person name="Yoon J.-H."/>
        </authorList>
    </citation>
    <scope>NUCLEOTIDE SEQUENCE [LARGE SCALE GENOMIC DNA]</scope>
    <source>
        <strain evidence="1 2">KEM-5</strain>
    </source>
</reference>
<dbReference type="AlphaFoldDB" id="A0A5S3P1S9"/>
<name>A0A5S3P1S9_9SPHN</name>
<accession>A0A5S3P1S9</accession>
<dbReference type="PANTHER" id="PTHR38477:SF1">
    <property type="entry name" value="MUREIN L,D-TRANSPEPTIDASE CATALYTIC DOMAIN FAMILY PROTEIN"/>
    <property type="match status" value="1"/>
</dbReference>
<organism evidence="1 2">
    <name type="scientific">Qipengyuania marisflavi</name>
    <dbReference type="NCBI Taxonomy" id="2486356"/>
    <lineage>
        <taxon>Bacteria</taxon>
        <taxon>Pseudomonadati</taxon>
        <taxon>Pseudomonadota</taxon>
        <taxon>Alphaproteobacteria</taxon>
        <taxon>Sphingomonadales</taxon>
        <taxon>Erythrobacteraceae</taxon>
        <taxon>Qipengyuania</taxon>
    </lineage>
</organism>